<evidence type="ECO:0000256" key="3">
    <source>
        <dbReference type="ARBA" id="ARBA00023125"/>
    </source>
</evidence>
<reference evidence="6 7" key="1">
    <citation type="submission" date="2020-02" db="EMBL/GenBank/DDBJ databases">
        <title>Genome sequencing for Kineobactrum sp. M2.</title>
        <authorList>
            <person name="Park S.-J."/>
        </authorList>
    </citation>
    <scope>NUCLEOTIDE SEQUENCE [LARGE SCALE GENOMIC DNA]</scope>
    <source>
        <strain evidence="6 7">M2</strain>
    </source>
</reference>
<dbReference type="PRINTS" id="PR00039">
    <property type="entry name" value="HTHLYSR"/>
</dbReference>
<dbReference type="CDD" id="cd08459">
    <property type="entry name" value="PBP2_DntR_NahR_LinR_like"/>
    <property type="match status" value="1"/>
</dbReference>
<evidence type="ECO:0000313" key="7">
    <source>
        <dbReference type="Proteomes" id="UP000477680"/>
    </source>
</evidence>
<dbReference type="KEGG" id="kim:G3T16_05740"/>
<evidence type="ECO:0000256" key="4">
    <source>
        <dbReference type="ARBA" id="ARBA00023163"/>
    </source>
</evidence>
<protein>
    <submittedName>
        <fullName evidence="6">LysR family transcriptional regulator</fullName>
    </submittedName>
</protein>
<dbReference type="GO" id="GO:0003677">
    <property type="term" value="F:DNA binding"/>
    <property type="evidence" value="ECO:0007669"/>
    <property type="project" value="UniProtKB-KW"/>
</dbReference>
<dbReference type="Gene3D" id="1.10.10.10">
    <property type="entry name" value="Winged helix-like DNA-binding domain superfamily/Winged helix DNA-binding domain"/>
    <property type="match status" value="1"/>
</dbReference>
<sequence>MTEFDLKLLFVFQTLIQKRSVSQAADALNLSQPSVSRCLSSLRTHFGDELFVKTRGGMKPTPYAQEIAPAVDEMLSIYYSKLAQMQKFDPLTSKRTFKIAALDVGHAYFFPRLIPVLEKDAPHVSLKGVPLGLHSLIEELETGETDVAIGAFPKLYGGVYERTLYRDNYVCLVRKKHPNFKGKPSLEEFQQARHIIASTKGQGHIHELIEKELHKVVPKDNIRVVSHNFLSCVLIALHSDYVVTLPSRTCEASGQLANFRMFPHPVELPPFEVKEYWHERFHKDPANQWLRNTIADCVK</sequence>
<dbReference type="Pfam" id="PF03466">
    <property type="entry name" value="LysR_substrate"/>
    <property type="match status" value="1"/>
</dbReference>
<evidence type="ECO:0000259" key="5">
    <source>
        <dbReference type="PROSITE" id="PS50931"/>
    </source>
</evidence>
<dbReference type="SUPFAM" id="SSF46785">
    <property type="entry name" value="Winged helix' DNA-binding domain"/>
    <property type="match status" value="1"/>
</dbReference>
<proteinExistence type="inferred from homology"/>
<dbReference type="InterPro" id="IPR000847">
    <property type="entry name" value="LysR_HTH_N"/>
</dbReference>
<accession>A0A6C0TZL2</accession>
<dbReference type="RefSeq" id="WP_163494222.1">
    <property type="nucleotide sequence ID" value="NZ_CP048711.1"/>
</dbReference>
<keyword evidence="2" id="KW-0805">Transcription regulation</keyword>
<gene>
    <name evidence="6" type="ORF">G3T16_05740</name>
</gene>
<dbReference type="Gene3D" id="3.40.190.10">
    <property type="entry name" value="Periplasmic binding protein-like II"/>
    <property type="match status" value="2"/>
</dbReference>
<dbReference type="InterPro" id="IPR036390">
    <property type="entry name" value="WH_DNA-bd_sf"/>
</dbReference>
<dbReference type="InterPro" id="IPR005119">
    <property type="entry name" value="LysR_subst-bd"/>
</dbReference>
<name>A0A6C0TZL2_9GAMM</name>
<dbReference type="PANTHER" id="PTHR30118">
    <property type="entry name" value="HTH-TYPE TRANSCRIPTIONAL REGULATOR LEUO-RELATED"/>
    <property type="match status" value="1"/>
</dbReference>
<dbReference type="InterPro" id="IPR050389">
    <property type="entry name" value="LysR-type_TF"/>
</dbReference>
<evidence type="ECO:0000313" key="6">
    <source>
        <dbReference type="EMBL" id="QIB64973.1"/>
    </source>
</evidence>
<dbReference type="AlphaFoldDB" id="A0A6C0TZL2"/>
<dbReference type="PANTHER" id="PTHR30118:SF15">
    <property type="entry name" value="TRANSCRIPTIONAL REGULATORY PROTEIN"/>
    <property type="match status" value="1"/>
</dbReference>
<keyword evidence="7" id="KW-1185">Reference proteome</keyword>
<evidence type="ECO:0000256" key="1">
    <source>
        <dbReference type="ARBA" id="ARBA00009437"/>
    </source>
</evidence>
<dbReference type="EMBL" id="CP048711">
    <property type="protein sequence ID" value="QIB64973.1"/>
    <property type="molecule type" value="Genomic_DNA"/>
</dbReference>
<feature type="domain" description="HTH lysR-type" evidence="5">
    <location>
        <begin position="4"/>
        <end position="61"/>
    </location>
</feature>
<dbReference type="SUPFAM" id="SSF53850">
    <property type="entry name" value="Periplasmic binding protein-like II"/>
    <property type="match status" value="1"/>
</dbReference>
<keyword evidence="3" id="KW-0238">DNA-binding</keyword>
<dbReference type="InterPro" id="IPR036388">
    <property type="entry name" value="WH-like_DNA-bd_sf"/>
</dbReference>
<dbReference type="Pfam" id="PF00126">
    <property type="entry name" value="HTH_1"/>
    <property type="match status" value="1"/>
</dbReference>
<dbReference type="PROSITE" id="PS50931">
    <property type="entry name" value="HTH_LYSR"/>
    <property type="match status" value="1"/>
</dbReference>
<dbReference type="GO" id="GO:0003700">
    <property type="term" value="F:DNA-binding transcription factor activity"/>
    <property type="evidence" value="ECO:0007669"/>
    <property type="project" value="InterPro"/>
</dbReference>
<comment type="similarity">
    <text evidence="1">Belongs to the LysR transcriptional regulatory family.</text>
</comment>
<evidence type="ECO:0000256" key="2">
    <source>
        <dbReference type="ARBA" id="ARBA00023015"/>
    </source>
</evidence>
<dbReference type="Proteomes" id="UP000477680">
    <property type="component" value="Chromosome"/>
</dbReference>
<organism evidence="6 7">
    <name type="scientific">Kineobactrum salinum</name>
    <dbReference type="NCBI Taxonomy" id="2708301"/>
    <lineage>
        <taxon>Bacteria</taxon>
        <taxon>Pseudomonadati</taxon>
        <taxon>Pseudomonadota</taxon>
        <taxon>Gammaproteobacteria</taxon>
        <taxon>Cellvibrionales</taxon>
        <taxon>Halieaceae</taxon>
        <taxon>Kineobactrum</taxon>
    </lineage>
</organism>
<keyword evidence="4" id="KW-0804">Transcription</keyword>